<organism evidence="1 2">
    <name type="scientific">Bythopirellula goksoeyrii</name>
    <dbReference type="NCBI Taxonomy" id="1400387"/>
    <lineage>
        <taxon>Bacteria</taxon>
        <taxon>Pseudomonadati</taxon>
        <taxon>Planctomycetota</taxon>
        <taxon>Planctomycetia</taxon>
        <taxon>Pirellulales</taxon>
        <taxon>Lacipirellulaceae</taxon>
        <taxon>Bythopirellula</taxon>
    </lineage>
</organism>
<accession>A0A5B9QI69</accession>
<dbReference type="EMBL" id="CP042913">
    <property type="protein sequence ID" value="QEG37659.1"/>
    <property type="molecule type" value="Genomic_DNA"/>
</dbReference>
<evidence type="ECO:0000313" key="2">
    <source>
        <dbReference type="Proteomes" id="UP000323917"/>
    </source>
</evidence>
<name>A0A5B9QI69_9BACT</name>
<gene>
    <name evidence="1" type="ORF">Pr1d_50050</name>
</gene>
<dbReference type="RefSeq" id="WP_261343804.1">
    <property type="nucleotide sequence ID" value="NZ_CP042913.1"/>
</dbReference>
<evidence type="ECO:0000313" key="1">
    <source>
        <dbReference type="EMBL" id="QEG37659.1"/>
    </source>
</evidence>
<keyword evidence="2" id="KW-1185">Reference proteome</keyword>
<proteinExistence type="predicted"/>
<protein>
    <submittedName>
        <fullName evidence="1">Uncharacterized protein</fullName>
    </submittedName>
</protein>
<dbReference type="AlphaFoldDB" id="A0A5B9QI69"/>
<dbReference type="Proteomes" id="UP000323917">
    <property type="component" value="Chromosome"/>
</dbReference>
<dbReference type="KEGG" id="bgok:Pr1d_50050"/>
<reference evidence="1 2" key="1">
    <citation type="submission" date="2019-08" db="EMBL/GenBank/DDBJ databases">
        <title>Deep-cultivation of Planctomycetes and their phenomic and genomic characterization uncovers novel biology.</title>
        <authorList>
            <person name="Wiegand S."/>
            <person name="Jogler M."/>
            <person name="Boedeker C."/>
            <person name="Pinto D."/>
            <person name="Vollmers J."/>
            <person name="Rivas-Marin E."/>
            <person name="Kohn T."/>
            <person name="Peeters S.H."/>
            <person name="Heuer A."/>
            <person name="Rast P."/>
            <person name="Oberbeckmann S."/>
            <person name="Bunk B."/>
            <person name="Jeske O."/>
            <person name="Meyerdierks A."/>
            <person name="Storesund J.E."/>
            <person name="Kallscheuer N."/>
            <person name="Luecker S."/>
            <person name="Lage O.M."/>
            <person name="Pohl T."/>
            <person name="Merkel B.J."/>
            <person name="Hornburger P."/>
            <person name="Mueller R.-W."/>
            <person name="Bruemmer F."/>
            <person name="Labrenz M."/>
            <person name="Spormann A.M."/>
            <person name="Op den Camp H."/>
            <person name="Overmann J."/>
            <person name="Amann R."/>
            <person name="Jetten M.S.M."/>
            <person name="Mascher T."/>
            <person name="Medema M.H."/>
            <person name="Devos D.P."/>
            <person name="Kaster A.-K."/>
            <person name="Ovreas L."/>
            <person name="Rohde M."/>
            <person name="Galperin M.Y."/>
            <person name="Jogler C."/>
        </authorList>
    </citation>
    <scope>NUCLEOTIDE SEQUENCE [LARGE SCALE GENOMIC DNA]</scope>
    <source>
        <strain evidence="1 2">Pr1d</strain>
    </source>
</reference>
<sequence length="40" mass="4449">MNIDCVERVTTDGSPDHVPSAARIAVFDKTFQLPDFEIVN</sequence>